<evidence type="ECO:0000313" key="1">
    <source>
        <dbReference type="EMBL" id="GAU30798.1"/>
    </source>
</evidence>
<proteinExistence type="predicted"/>
<dbReference type="OrthoDB" id="331263at2759"/>
<dbReference type="EMBL" id="DF973435">
    <property type="protein sequence ID" value="GAU30798.1"/>
    <property type="molecule type" value="Genomic_DNA"/>
</dbReference>
<dbReference type="InterPro" id="IPR007245">
    <property type="entry name" value="PIG-T"/>
</dbReference>
<protein>
    <submittedName>
        <fullName evidence="1">Uncharacterized protein</fullName>
    </submittedName>
</protein>
<name>A0A2Z6MG19_TRISU</name>
<reference evidence="2" key="1">
    <citation type="journal article" date="2017" name="Front. Plant Sci.">
        <title>Climate Clever Clovers: New Paradigm to Reduce the Environmental Footprint of Ruminants by Breeding Low Methanogenic Forages Utilizing Haplotype Variation.</title>
        <authorList>
            <person name="Kaur P."/>
            <person name="Appels R."/>
            <person name="Bayer P.E."/>
            <person name="Keeble-Gagnere G."/>
            <person name="Wang J."/>
            <person name="Hirakawa H."/>
            <person name="Shirasawa K."/>
            <person name="Vercoe P."/>
            <person name="Stefanova K."/>
            <person name="Durmic Z."/>
            <person name="Nichols P."/>
            <person name="Revell C."/>
            <person name="Isobe S.N."/>
            <person name="Edwards D."/>
            <person name="Erskine W."/>
        </authorList>
    </citation>
    <scope>NUCLEOTIDE SEQUENCE [LARGE SCALE GENOMIC DNA]</scope>
    <source>
        <strain evidence="2">cv. Daliak</strain>
    </source>
</reference>
<dbReference type="GO" id="GO:0042765">
    <property type="term" value="C:GPI-anchor transamidase complex"/>
    <property type="evidence" value="ECO:0007669"/>
    <property type="project" value="InterPro"/>
</dbReference>
<accession>A0A2Z6MG19</accession>
<sequence>MHEGFLNIDDYLPDANQGFDIPSAIISFPDFHDGLQFPNNSISISPILSKLQEKGPVLSDTSFACTLDNS</sequence>
<dbReference type="GO" id="GO:0016255">
    <property type="term" value="P:attachment of GPI anchor to protein"/>
    <property type="evidence" value="ECO:0007669"/>
    <property type="project" value="InterPro"/>
</dbReference>
<keyword evidence="2" id="KW-1185">Reference proteome</keyword>
<dbReference type="Proteomes" id="UP000242715">
    <property type="component" value="Unassembled WGS sequence"/>
</dbReference>
<gene>
    <name evidence="1" type="ORF">TSUD_355240</name>
</gene>
<dbReference type="Pfam" id="PF04113">
    <property type="entry name" value="Gpi16"/>
    <property type="match status" value="1"/>
</dbReference>
<evidence type="ECO:0000313" key="2">
    <source>
        <dbReference type="Proteomes" id="UP000242715"/>
    </source>
</evidence>
<organism evidence="1 2">
    <name type="scientific">Trifolium subterraneum</name>
    <name type="common">Subterranean clover</name>
    <dbReference type="NCBI Taxonomy" id="3900"/>
    <lineage>
        <taxon>Eukaryota</taxon>
        <taxon>Viridiplantae</taxon>
        <taxon>Streptophyta</taxon>
        <taxon>Embryophyta</taxon>
        <taxon>Tracheophyta</taxon>
        <taxon>Spermatophyta</taxon>
        <taxon>Magnoliopsida</taxon>
        <taxon>eudicotyledons</taxon>
        <taxon>Gunneridae</taxon>
        <taxon>Pentapetalae</taxon>
        <taxon>rosids</taxon>
        <taxon>fabids</taxon>
        <taxon>Fabales</taxon>
        <taxon>Fabaceae</taxon>
        <taxon>Papilionoideae</taxon>
        <taxon>50 kb inversion clade</taxon>
        <taxon>NPAAA clade</taxon>
        <taxon>Hologalegina</taxon>
        <taxon>IRL clade</taxon>
        <taxon>Trifolieae</taxon>
        <taxon>Trifolium</taxon>
    </lineage>
</organism>
<dbReference type="AlphaFoldDB" id="A0A2Z6MG19"/>